<dbReference type="SUPFAM" id="SSF53448">
    <property type="entry name" value="Nucleotide-diphospho-sugar transferases"/>
    <property type="match status" value="1"/>
</dbReference>
<proteinExistence type="predicted"/>
<dbReference type="AlphaFoldDB" id="A0A6J7FWU2"/>
<organism evidence="1">
    <name type="scientific">freshwater metagenome</name>
    <dbReference type="NCBI Taxonomy" id="449393"/>
    <lineage>
        <taxon>unclassified sequences</taxon>
        <taxon>metagenomes</taxon>
        <taxon>ecological metagenomes</taxon>
    </lineage>
</organism>
<protein>
    <submittedName>
        <fullName evidence="1">Unannotated protein</fullName>
    </submittedName>
</protein>
<reference evidence="1" key="1">
    <citation type="submission" date="2020-05" db="EMBL/GenBank/DDBJ databases">
        <authorList>
            <person name="Chiriac C."/>
            <person name="Salcher M."/>
            <person name="Ghai R."/>
            <person name="Kavagutti S V."/>
        </authorList>
    </citation>
    <scope>NUCLEOTIDE SEQUENCE</scope>
</reference>
<gene>
    <name evidence="1" type="ORF">UFOPK3519_00648</name>
</gene>
<dbReference type="Gene3D" id="3.90.550.10">
    <property type="entry name" value="Spore Coat Polysaccharide Biosynthesis Protein SpsA, Chain A"/>
    <property type="match status" value="1"/>
</dbReference>
<dbReference type="InterPro" id="IPR029044">
    <property type="entry name" value="Nucleotide-diphossugar_trans"/>
</dbReference>
<dbReference type="Pfam" id="PF02348">
    <property type="entry name" value="CTP_transf_3"/>
    <property type="match status" value="1"/>
</dbReference>
<name>A0A6J7FWU2_9ZZZZ</name>
<dbReference type="PANTHER" id="PTHR21485">
    <property type="entry name" value="HAD SUPERFAMILY MEMBERS CMAS AND KDSC"/>
    <property type="match status" value="1"/>
</dbReference>
<dbReference type="PANTHER" id="PTHR21485:SF3">
    <property type="entry name" value="N-ACYLNEURAMINATE CYTIDYLYLTRANSFERASE"/>
    <property type="match status" value="1"/>
</dbReference>
<accession>A0A6J7FWU2</accession>
<evidence type="ECO:0000313" key="1">
    <source>
        <dbReference type="EMBL" id="CAB4897160.1"/>
    </source>
</evidence>
<sequence>MSVIAAVFARGGSKGVPDKNQRLFDGRPLVVHAIEQAAACQQVERVIVSTDSEEIAELARAAGAEVPWLRPESLSGDTAREWDAWRHLLGWLDENGDLPDRLLVVPCTAPLRIVDDLQRCVDASLSLNADVVLTVTASHRNPWFNMVTLDQQGFARLVLEPEHRIHRRQDAPPTFDVGTVAFVVNPTYVQNADSLYDGTVIAVEVPAERSLDIDTETDLAFAEFLLQRSRTTEIAEATDD</sequence>
<dbReference type="EMBL" id="CAFBMG010000036">
    <property type="protein sequence ID" value="CAB4897160.1"/>
    <property type="molecule type" value="Genomic_DNA"/>
</dbReference>
<dbReference type="GO" id="GO:0008781">
    <property type="term" value="F:N-acylneuraminate cytidylyltransferase activity"/>
    <property type="evidence" value="ECO:0007669"/>
    <property type="project" value="TreeGrafter"/>
</dbReference>
<dbReference type="InterPro" id="IPR003329">
    <property type="entry name" value="Cytidylyl_trans"/>
</dbReference>
<dbReference type="CDD" id="cd02513">
    <property type="entry name" value="CMP-NeuAc_Synthase"/>
    <property type="match status" value="1"/>
</dbReference>
<dbReference type="InterPro" id="IPR050793">
    <property type="entry name" value="CMP-NeuNAc_synthase"/>
</dbReference>